<feature type="coiled-coil region" evidence="1">
    <location>
        <begin position="516"/>
        <end position="546"/>
    </location>
</feature>
<protein>
    <recommendedName>
        <fullName evidence="3">CARD domain-containing protein</fullName>
    </recommendedName>
</protein>
<organism evidence="4 5">
    <name type="scientific">Channa striata</name>
    <name type="common">Snakehead murrel</name>
    <name type="synonym">Ophicephalus striatus</name>
    <dbReference type="NCBI Taxonomy" id="64152"/>
    <lineage>
        <taxon>Eukaryota</taxon>
        <taxon>Metazoa</taxon>
        <taxon>Chordata</taxon>
        <taxon>Craniata</taxon>
        <taxon>Vertebrata</taxon>
        <taxon>Euteleostomi</taxon>
        <taxon>Actinopterygii</taxon>
        <taxon>Neopterygii</taxon>
        <taxon>Teleostei</taxon>
        <taxon>Neoteleostei</taxon>
        <taxon>Acanthomorphata</taxon>
        <taxon>Anabantaria</taxon>
        <taxon>Anabantiformes</taxon>
        <taxon>Channoidei</taxon>
        <taxon>Channidae</taxon>
        <taxon>Channa</taxon>
    </lineage>
</organism>
<dbReference type="EMBL" id="JAUPFM010000159">
    <property type="protein sequence ID" value="KAK2811744.1"/>
    <property type="molecule type" value="Genomic_DNA"/>
</dbReference>
<dbReference type="InterPro" id="IPR045063">
    <property type="entry name" value="Dynamin_N"/>
</dbReference>
<dbReference type="SUPFAM" id="SSF52540">
    <property type="entry name" value="P-loop containing nucleoside triphosphate hydrolases"/>
    <property type="match status" value="1"/>
</dbReference>
<name>A0AA88IHN9_CHASR</name>
<dbReference type="SUPFAM" id="SSF47986">
    <property type="entry name" value="DEATH domain"/>
    <property type="match status" value="1"/>
</dbReference>
<dbReference type="InterPro" id="IPR053082">
    <property type="entry name" value="Nuclear_GTPase_SLIP-GC"/>
</dbReference>
<dbReference type="Proteomes" id="UP001187415">
    <property type="component" value="Unassembled WGS sequence"/>
</dbReference>
<dbReference type="Pfam" id="PF00619">
    <property type="entry name" value="CARD"/>
    <property type="match status" value="1"/>
</dbReference>
<dbReference type="PANTHER" id="PTHR47308">
    <property type="entry name" value="NUCLEAR GTPASE SLIP-GC"/>
    <property type="match status" value="1"/>
</dbReference>
<reference evidence="4" key="1">
    <citation type="submission" date="2023-07" db="EMBL/GenBank/DDBJ databases">
        <title>Chromosome-level Genome Assembly of Striped Snakehead (Channa striata).</title>
        <authorList>
            <person name="Liu H."/>
        </authorList>
    </citation>
    <scope>NUCLEOTIDE SEQUENCE</scope>
    <source>
        <strain evidence="4">Gz</strain>
        <tissue evidence="4">Muscle</tissue>
    </source>
</reference>
<evidence type="ECO:0000259" key="3">
    <source>
        <dbReference type="PROSITE" id="PS50209"/>
    </source>
</evidence>
<comment type="caution">
    <text evidence="4">The sequence shown here is derived from an EMBL/GenBank/DDBJ whole genome shotgun (WGS) entry which is preliminary data.</text>
</comment>
<dbReference type="GO" id="GO:0042981">
    <property type="term" value="P:regulation of apoptotic process"/>
    <property type="evidence" value="ECO:0007669"/>
    <property type="project" value="InterPro"/>
</dbReference>
<dbReference type="PANTHER" id="PTHR47308:SF1">
    <property type="entry name" value="NUCLEAR GTPASE SLIP-GC"/>
    <property type="match status" value="1"/>
</dbReference>
<feature type="coiled-coil region" evidence="1">
    <location>
        <begin position="429"/>
        <end position="466"/>
    </location>
</feature>
<dbReference type="Gene3D" id="3.40.50.300">
    <property type="entry name" value="P-loop containing nucleotide triphosphate hydrolases"/>
    <property type="match status" value="1"/>
</dbReference>
<evidence type="ECO:0000256" key="1">
    <source>
        <dbReference type="SAM" id="Coils"/>
    </source>
</evidence>
<dbReference type="Gene3D" id="1.10.533.10">
    <property type="entry name" value="Death Domain, Fas"/>
    <property type="match status" value="1"/>
</dbReference>
<evidence type="ECO:0000256" key="2">
    <source>
        <dbReference type="SAM" id="MobiDB-lite"/>
    </source>
</evidence>
<dbReference type="Pfam" id="PF00350">
    <property type="entry name" value="Dynamin_N"/>
    <property type="match status" value="1"/>
</dbReference>
<dbReference type="GO" id="GO:0003924">
    <property type="term" value="F:GTPase activity"/>
    <property type="evidence" value="ECO:0007669"/>
    <property type="project" value="TreeGrafter"/>
</dbReference>
<dbReference type="InterPro" id="IPR001315">
    <property type="entry name" value="CARD"/>
</dbReference>
<feature type="region of interest" description="Disordered" evidence="2">
    <location>
        <begin position="572"/>
        <end position="599"/>
    </location>
</feature>
<feature type="domain" description="CARD" evidence="3">
    <location>
        <begin position="603"/>
        <end position="693"/>
    </location>
</feature>
<evidence type="ECO:0000313" key="4">
    <source>
        <dbReference type="EMBL" id="KAK2811744.1"/>
    </source>
</evidence>
<proteinExistence type="predicted"/>
<keyword evidence="5" id="KW-1185">Reference proteome</keyword>
<dbReference type="AlphaFoldDB" id="A0AA88IHN9"/>
<keyword evidence="1" id="KW-0175">Coiled coil</keyword>
<sequence length="693" mass="78482">MEELDDCLNEEDAFHAFLKTKIRDLQRDKREVVGVFGETGAGKSSLINAIIGEKNLLPSGCVSACTAVMIKLEANVHSQKYEAEIEFITKEDWEEEVEDLSAKVVKYTRNGSSDEECGEVKRWFWPLVKCVTVRVPSYDLQHVTLVDLPGSGDNNKSRDRMWTDVVKGCSTVWIVTEINRAASEKESWQILENVSGLMGNGGECQQILFICTKSDVTDLSVNDREEIIQRNIETKKTVKNKFNTNKKIKKHFGDECLDVFTVSSKEFLYRQLLEPEDTEIPKLQEFLRNLNDSHSETSKYVSGALGILSVIQGARSGAVPGTKSKVRTELENKLNELSEIRKPIEEAYKAFEKCLTEGVEKSEGSCEKLLKSTINPMYLKTKKGKPININVLLASHLADSVDEEFKKTFPNDRKSEPFDGVVSRFSLGAERLTEKYKGVELQLTFLKTEEKKIKTELNKIIREEKKKIYNSLTETIQDSMQGCYKEAAGFTGAGTLEKMRNTLEKHVCDSKNVMFKQAKYSMLEQLKELMKKLEKTLKESIELSLKTDEHPLPDVSAQLKLVKSYYNQLKGEPDQTEVDDVDTEASRDQTSPSGENLERNVPAEISADERLLAVRTQFIDSVSESVLKSLLDELLQHRVITDEEMQSARKNTKAKTAREVIDMVRRKGSKASRVLITALCKVDPFLSKELKLM</sequence>
<dbReference type="InterPro" id="IPR011029">
    <property type="entry name" value="DEATH-like_dom_sf"/>
</dbReference>
<dbReference type="InterPro" id="IPR027417">
    <property type="entry name" value="P-loop_NTPase"/>
</dbReference>
<feature type="compositionally biased region" description="Acidic residues" evidence="2">
    <location>
        <begin position="574"/>
        <end position="583"/>
    </location>
</feature>
<gene>
    <name evidence="4" type="ORF">Q5P01_000144</name>
</gene>
<accession>A0AA88IHN9</accession>
<dbReference type="PROSITE" id="PS50209">
    <property type="entry name" value="CARD"/>
    <property type="match status" value="1"/>
</dbReference>
<evidence type="ECO:0000313" key="5">
    <source>
        <dbReference type="Proteomes" id="UP001187415"/>
    </source>
</evidence>